<evidence type="ECO:0000313" key="2">
    <source>
        <dbReference type="Proteomes" id="UP000708208"/>
    </source>
</evidence>
<protein>
    <submittedName>
        <fullName evidence="1">Uncharacterized protein</fullName>
    </submittedName>
</protein>
<gene>
    <name evidence="1" type="ORF">AFUS01_LOCUS35556</name>
</gene>
<organism evidence="1 2">
    <name type="scientific">Allacma fusca</name>
    <dbReference type="NCBI Taxonomy" id="39272"/>
    <lineage>
        <taxon>Eukaryota</taxon>
        <taxon>Metazoa</taxon>
        <taxon>Ecdysozoa</taxon>
        <taxon>Arthropoda</taxon>
        <taxon>Hexapoda</taxon>
        <taxon>Collembola</taxon>
        <taxon>Symphypleona</taxon>
        <taxon>Sminthuridae</taxon>
        <taxon>Allacma</taxon>
    </lineage>
</organism>
<accession>A0A8J2PLX6</accession>
<comment type="caution">
    <text evidence="1">The sequence shown here is derived from an EMBL/GenBank/DDBJ whole genome shotgun (WGS) entry which is preliminary data.</text>
</comment>
<keyword evidence="2" id="KW-1185">Reference proteome</keyword>
<reference evidence="1" key="1">
    <citation type="submission" date="2021-06" db="EMBL/GenBank/DDBJ databases">
        <authorList>
            <person name="Hodson N. C."/>
            <person name="Mongue J. A."/>
            <person name="Jaron S. K."/>
        </authorList>
    </citation>
    <scope>NUCLEOTIDE SEQUENCE</scope>
</reference>
<dbReference type="EMBL" id="CAJVCH010536312">
    <property type="protein sequence ID" value="CAG7825448.1"/>
    <property type="molecule type" value="Genomic_DNA"/>
</dbReference>
<sequence length="29" mass="3404">LINVVMATTITYVIFIFQLRLEETASNFR</sequence>
<name>A0A8J2PLX6_9HEXA</name>
<proteinExistence type="predicted"/>
<evidence type="ECO:0000313" key="1">
    <source>
        <dbReference type="EMBL" id="CAG7825448.1"/>
    </source>
</evidence>
<feature type="non-terminal residue" evidence="1">
    <location>
        <position position="1"/>
    </location>
</feature>
<dbReference type="AlphaFoldDB" id="A0A8J2PLX6"/>
<dbReference type="Proteomes" id="UP000708208">
    <property type="component" value="Unassembled WGS sequence"/>
</dbReference>